<dbReference type="Gene3D" id="3.40.630.30">
    <property type="match status" value="1"/>
</dbReference>
<dbReference type="GO" id="GO:0016747">
    <property type="term" value="F:acyltransferase activity, transferring groups other than amino-acyl groups"/>
    <property type="evidence" value="ECO:0007669"/>
    <property type="project" value="InterPro"/>
</dbReference>
<accession>A0A9D1NTM2</accession>
<dbReference type="PROSITE" id="PS51186">
    <property type="entry name" value="GNAT"/>
    <property type="match status" value="1"/>
</dbReference>
<organism evidence="2 3">
    <name type="scientific">Candidatus Pullilachnospira stercoravium</name>
    <dbReference type="NCBI Taxonomy" id="2840913"/>
    <lineage>
        <taxon>Bacteria</taxon>
        <taxon>Bacillati</taxon>
        <taxon>Bacillota</taxon>
        <taxon>Clostridia</taxon>
        <taxon>Lachnospirales</taxon>
        <taxon>Lachnospiraceae</taxon>
        <taxon>Lachnospiraceae incertae sedis</taxon>
        <taxon>Candidatus Pullilachnospira</taxon>
    </lineage>
</organism>
<evidence type="ECO:0000259" key="1">
    <source>
        <dbReference type="PROSITE" id="PS51186"/>
    </source>
</evidence>
<dbReference type="SUPFAM" id="SSF55729">
    <property type="entry name" value="Acyl-CoA N-acyltransferases (Nat)"/>
    <property type="match status" value="1"/>
</dbReference>
<reference evidence="2" key="1">
    <citation type="submission" date="2020-10" db="EMBL/GenBank/DDBJ databases">
        <authorList>
            <person name="Gilroy R."/>
        </authorList>
    </citation>
    <scope>NUCLEOTIDE SEQUENCE</scope>
    <source>
        <strain evidence="2">ChiBcec2-4451</strain>
    </source>
</reference>
<gene>
    <name evidence="2" type="ORF">IAA63_01695</name>
</gene>
<evidence type="ECO:0000313" key="3">
    <source>
        <dbReference type="Proteomes" id="UP000886723"/>
    </source>
</evidence>
<feature type="domain" description="N-acetyltransferase" evidence="1">
    <location>
        <begin position="1"/>
        <end position="144"/>
    </location>
</feature>
<dbReference type="CDD" id="cd04301">
    <property type="entry name" value="NAT_SF"/>
    <property type="match status" value="1"/>
</dbReference>
<comment type="caution">
    <text evidence="2">The sequence shown here is derived from an EMBL/GenBank/DDBJ whole genome shotgun (WGS) entry which is preliminary data.</text>
</comment>
<dbReference type="Pfam" id="PF00583">
    <property type="entry name" value="Acetyltransf_1"/>
    <property type="match status" value="1"/>
</dbReference>
<dbReference type="AlphaFoldDB" id="A0A9D1NTM2"/>
<evidence type="ECO:0000313" key="2">
    <source>
        <dbReference type="EMBL" id="HIV11840.1"/>
    </source>
</evidence>
<proteinExistence type="predicted"/>
<reference evidence="2" key="2">
    <citation type="journal article" date="2021" name="PeerJ">
        <title>Extensive microbial diversity within the chicken gut microbiome revealed by metagenomics and culture.</title>
        <authorList>
            <person name="Gilroy R."/>
            <person name="Ravi A."/>
            <person name="Getino M."/>
            <person name="Pursley I."/>
            <person name="Horton D.L."/>
            <person name="Alikhan N.F."/>
            <person name="Baker D."/>
            <person name="Gharbi K."/>
            <person name="Hall N."/>
            <person name="Watson M."/>
            <person name="Adriaenssens E.M."/>
            <person name="Foster-Nyarko E."/>
            <person name="Jarju S."/>
            <person name="Secka A."/>
            <person name="Antonio M."/>
            <person name="Oren A."/>
            <person name="Chaudhuri R.R."/>
            <person name="La Ragione R."/>
            <person name="Hildebrand F."/>
            <person name="Pallen M.J."/>
        </authorList>
    </citation>
    <scope>NUCLEOTIDE SEQUENCE</scope>
    <source>
        <strain evidence="2">ChiBcec2-4451</strain>
    </source>
</reference>
<sequence>MIRKVKGGDRGQVLAMMDEVKESFPGFEEKEFLEALDLAVSRKEAFLAERQGEVAGLAMFSGQDRELTFLAVRPEFRKQGIGKRLIERVIACFPRGEEISVVTFREGDPEGAAARRCYLSCGFVDGEDLTVFDYPCRRMRLKVGEGCAEKE</sequence>
<dbReference type="EMBL" id="DVON01000034">
    <property type="protein sequence ID" value="HIV11840.1"/>
    <property type="molecule type" value="Genomic_DNA"/>
</dbReference>
<name>A0A9D1NTM2_9FIRM</name>
<protein>
    <submittedName>
        <fullName evidence="2">GNAT family N-acetyltransferase</fullName>
    </submittedName>
</protein>
<dbReference type="Proteomes" id="UP000886723">
    <property type="component" value="Unassembled WGS sequence"/>
</dbReference>
<dbReference type="InterPro" id="IPR000182">
    <property type="entry name" value="GNAT_dom"/>
</dbReference>
<dbReference type="InterPro" id="IPR016181">
    <property type="entry name" value="Acyl_CoA_acyltransferase"/>
</dbReference>